<dbReference type="Proteomes" id="UP000540656">
    <property type="component" value="Unassembled WGS sequence"/>
</dbReference>
<proteinExistence type="predicted"/>
<evidence type="ECO:0000313" key="4">
    <source>
        <dbReference type="Proteomes" id="UP000540656"/>
    </source>
</evidence>
<evidence type="ECO:0000259" key="1">
    <source>
        <dbReference type="Pfam" id="PF13556"/>
    </source>
</evidence>
<dbReference type="Pfam" id="PF25906">
    <property type="entry name" value="PucR-like_N"/>
    <property type="match status" value="1"/>
</dbReference>
<sequence>MTGAAAKDAASRGDAAGDVVPQALNLPGSAVWMLKSLETQVRPVAERIAHKIQTSTSAPDEPRDVSLHQLILTATHNAMRLFLDRALDRPTSPSLVDDHFRRLGYRQAARGRNHEVIDGAVAIALSEVWDELRVRAAENELSASALNSLSEALTGFVAHLEGQVRIGFATGSAERDQDQGVARARLLDHLLAGADDDEIETQAAIAQWPVPALVTVLAVQPAAGAALEAAMAGPDALARTGRSPMVVLCASERAAAVIDALKALSPAPRVVACWPVPAADVPSAWVWVNRALALVDAGIIPARPVIECLRHRSEIWLHAEPVLRRQLAQELLEPLFNETPNSRDILSETLLVWLETRDSAPAIAARLGVHPQTVRYRWKRINELFGEDLHDPEFVLQMTMLLKASVPMWIAGDQSDFERFRANEGG</sequence>
<dbReference type="EMBL" id="JACCAA010000001">
    <property type="protein sequence ID" value="NYG60020.1"/>
    <property type="molecule type" value="Genomic_DNA"/>
</dbReference>
<protein>
    <recommendedName>
        <fullName evidence="5">PucR family transcriptional regulator</fullName>
    </recommendedName>
</protein>
<accession>A0A7Y9S5X7</accession>
<dbReference type="InterPro" id="IPR042070">
    <property type="entry name" value="PucR_C-HTH_sf"/>
</dbReference>
<reference evidence="3 4" key="1">
    <citation type="submission" date="2020-07" db="EMBL/GenBank/DDBJ databases">
        <title>Sequencing the genomes of 1000 actinobacteria strains.</title>
        <authorList>
            <person name="Klenk H.-P."/>
        </authorList>
    </citation>
    <scope>NUCLEOTIDE SEQUENCE [LARGE SCALE GENOMIC DNA]</scope>
    <source>
        <strain evidence="3 4">DSM 23819</strain>
    </source>
</reference>
<feature type="domain" description="PucR C-terminal helix-turn-helix" evidence="1">
    <location>
        <begin position="346"/>
        <end position="404"/>
    </location>
</feature>
<dbReference type="InterPro" id="IPR025736">
    <property type="entry name" value="PucR_C-HTH_dom"/>
</dbReference>
<dbReference type="Gene3D" id="1.10.10.2840">
    <property type="entry name" value="PucR C-terminal helix-turn-helix domain"/>
    <property type="match status" value="1"/>
</dbReference>
<name>A0A7Y9S5X7_9ACTN</name>
<evidence type="ECO:0000259" key="2">
    <source>
        <dbReference type="Pfam" id="PF25906"/>
    </source>
</evidence>
<dbReference type="AlphaFoldDB" id="A0A7Y9S5X7"/>
<feature type="domain" description="PucR-like N-terminal" evidence="2">
    <location>
        <begin position="36"/>
        <end position="191"/>
    </location>
</feature>
<gene>
    <name evidence="3" type="ORF">BJ980_002943</name>
</gene>
<dbReference type="Pfam" id="PF13556">
    <property type="entry name" value="HTH_30"/>
    <property type="match status" value="1"/>
</dbReference>
<evidence type="ECO:0008006" key="5">
    <source>
        <dbReference type="Google" id="ProtNLM"/>
    </source>
</evidence>
<dbReference type="InterPro" id="IPR051448">
    <property type="entry name" value="CdaR-like_regulators"/>
</dbReference>
<dbReference type="PANTHER" id="PTHR33744">
    <property type="entry name" value="CARBOHYDRATE DIACID REGULATOR"/>
    <property type="match status" value="1"/>
</dbReference>
<evidence type="ECO:0000313" key="3">
    <source>
        <dbReference type="EMBL" id="NYG60020.1"/>
    </source>
</evidence>
<keyword evidence="4" id="KW-1185">Reference proteome</keyword>
<dbReference type="PANTHER" id="PTHR33744:SF1">
    <property type="entry name" value="DNA-BINDING TRANSCRIPTIONAL ACTIVATOR ADER"/>
    <property type="match status" value="1"/>
</dbReference>
<comment type="caution">
    <text evidence="3">The sequence shown here is derived from an EMBL/GenBank/DDBJ whole genome shotgun (WGS) entry which is preliminary data.</text>
</comment>
<dbReference type="InterPro" id="IPR058663">
    <property type="entry name" value="PucR-like_N"/>
</dbReference>
<organism evidence="3 4">
    <name type="scientific">Nocardioides daedukensis</name>
    <dbReference type="NCBI Taxonomy" id="634462"/>
    <lineage>
        <taxon>Bacteria</taxon>
        <taxon>Bacillati</taxon>
        <taxon>Actinomycetota</taxon>
        <taxon>Actinomycetes</taxon>
        <taxon>Propionibacteriales</taxon>
        <taxon>Nocardioidaceae</taxon>
        <taxon>Nocardioides</taxon>
    </lineage>
</organism>
<dbReference type="RefSeq" id="WP_179503005.1">
    <property type="nucleotide sequence ID" value="NZ_JACCAA010000001.1"/>
</dbReference>